<dbReference type="InterPro" id="IPR008978">
    <property type="entry name" value="HSP20-like_chaperone"/>
</dbReference>
<dbReference type="Pfam" id="PF04969">
    <property type="entry name" value="CS"/>
    <property type="match status" value="1"/>
</dbReference>
<dbReference type="EMBL" id="CDMY01000253">
    <property type="protein sequence ID" value="CEL97084.1"/>
    <property type="molecule type" value="Genomic_DNA"/>
</dbReference>
<sequence length="800" mass="88854">MGLSATDDRGSGAADTDQASDVPPYRASITLLFDGSNFMCQQYLSLLWARDYGVSALKLVDISSLTQEESRRLESELVNRGFNQLTIGNCRCRVHAILPDGRLLQDVQNDPQTLLFEYNYLRSAISSRTGPQQRLLDSAVQIEVARRRATRKGDWWIDQEVAKTAAKQLEKDGFVVVERFLEAFQCESVLKEVEGLVREDTGLGKELRRDGVKVPLLEKNVTFEEYNSQTVDGLSRALGTTSGVVDQVDGLMRAVAPHLSAVAANPSQMRRIGDAVLFCRDQDGASALSEPSQRDPPSALQEGAKRFYAALFVNTDWSPSVGGGLRLSAPSESSPSPVPVLEATPLGGRLILFDAQRYMPELPACFATSYEVQFEYQLTPVTASDQPPSPPIPTEPFPLPDDTERQLAATISRLEAQSGATNSNGPPQLLSASAMEAASFSRPSAWHRERERDGRFSLRRLAWGMDEWRQNELGGRGGRDGCGYGLTALAAVRDSTNLVESVGREYVDPSEYDQAIEALSDEELMRLIENGHFGAIPGLKEEMDKLSGSEEWKALEPEGPAPDTETPEEIQKRLDALLQQEQEQAHARQESDERLMRQRGLDVAKAAALDPNYLADLADVDPIDFDDGEDEGEGEGDGENATPEERLERKDRVRETERRRAKKFLQKLYEDMNLKAGDVHEEPFTLPDGSTDVYSWRETPEELEVWVPTPDGLGKRGVVFGSTPSSISIGFRSPADTHVATVLDGELEGRIMSDETYWTIDTDDRSQRQMLHVTCPKRRNKESQSMWGRIFRSTQEQEAT</sequence>
<feature type="region of interest" description="Disordered" evidence="1">
    <location>
        <begin position="1"/>
        <end position="21"/>
    </location>
</feature>
<name>A0A0G4EK09_VITBC</name>
<feature type="compositionally biased region" description="Acidic residues" evidence="1">
    <location>
        <begin position="620"/>
        <end position="638"/>
    </location>
</feature>
<protein>
    <recommendedName>
        <fullName evidence="2">CS domain-containing protein</fullName>
    </recommendedName>
</protein>
<organism evidence="3 4">
    <name type="scientific">Vitrella brassicaformis (strain CCMP3155)</name>
    <dbReference type="NCBI Taxonomy" id="1169540"/>
    <lineage>
        <taxon>Eukaryota</taxon>
        <taxon>Sar</taxon>
        <taxon>Alveolata</taxon>
        <taxon>Colpodellida</taxon>
        <taxon>Vitrellaceae</taxon>
        <taxon>Vitrella</taxon>
    </lineage>
</organism>
<keyword evidence="4" id="KW-1185">Reference proteome</keyword>
<dbReference type="CDD" id="cd06467">
    <property type="entry name" value="p23_NUDC_like"/>
    <property type="match status" value="1"/>
</dbReference>
<dbReference type="Proteomes" id="UP000041254">
    <property type="component" value="Unassembled WGS sequence"/>
</dbReference>
<feature type="region of interest" description="Disordered" evidence="1">
    <location>
        <begin position="620"/>
        <end position="655"/>
    </location>
</feature>
<dbReference type="Gene3D" id="2.60.40.790">
    <property type="match status" value="1"/>
</dbReference>
<evidence type="ECO:0000313" key="4">
    <source>
        <dbReference type="Proteomes" id="UP000041254"/>
    </source>
</evidence>
<dbReference type="InterPro" id="IPR007052">
    <property type="entry name" value="CS_dom"/>
</dbReference>
<accession>A0A0G4EK09</accession>
<dbReference type="VEuPathDB" id="CryptoDB:Vbra_5055"/>
<feature type="compositionally biased region" description="Basic and acidic residues" evidence="1">
    <location>
        <begin position="1"/>
        <end position="10"/>
    </location>
</feature>
<evidence type="ECO:0000313" key="3">
    <source>
        <dbReference type="EMBL" id="CEL97084.1"/>
    </source>
</evidence>
<dbReference type="PROSITE" id="PS51203">
    <property type="entry name" value="CS"/>
    <property type="match status" value="1"/>
</dbReference>
<feature type="domain" description="CS" evidence="2">
    <location>
        <begin position="689"/>
        <end position="791"/>
    </location>
</feature>
<gene>
    <name evidence="3" type="ORF">Vbra_5055</name>
</gene>
<evidence type="ECO:0000259" key="2">
    <source>
        <dbReference type="PROSITE" id="PS51203"/>
    </source>
</evidence>
<dbReference type="InParanoid" id="A0A0G4EK09"/>
<dbReference type="SUPFAM" id="SSF49764">
    <property type="entry name" value="HSP20-like chaperones"/>
    <property type="match status" value="1"/>
</dbReference>
<proteinExistence type="predicted"/>
<feature type="compositionally biased region" description="Basic and acidic residues" evidence="1">
    <location>
        <begin position="643"/>
        <end position="655"/>
    </location>
</feature>
<evidence type="ECO:0000256" key="1">
    <source>
        <dbReference type="SAM" id="MobiDB-lite"/>
    </source>
</evidence>
<dbReference type="AlphaFoldDB" id="A0A0G4EK09"/>
<reference evidence="3 4" key="1">
    <citation type="submission" date="2014-11" db="EMBL/GenBank/DDBJ databases">
        <authorList>
            <person name="Zhu J."/>
            <person name="Qi W."/>
            <person name="Song R."/>
        </authorList>
    </citation>
    <scope>NUCLEOTIDE SEQUENCE [LARGE SCALE GENOMIC DNA]</scope>
</reference>
<dbReference type="Gene3D" id="2.60.120.620">
    <property type="entry name" value="q2cbj1_9rhob like domain"/>
    <property type="match status" value="1"/>
</dbReference>